<dbReference type="RefSeq" id="WP_051194458.1">
    <property type="nucleotide sequence ID" value="NZ_JBIAQY010000014.1"/>
</dbReference>
<comment type="caution">
    <text evidence="2">The sequence shown here is derived from an EMBL/GenBank/DDBJ whole genome shotgun (WGS) entry which is preliminary data.</text>
</comment>
<dbReference type="PROSITE" id="PS00383">
    <property type="entry name" value="TYR_PHOSPHATASE_1"/>
    <property type="match status" value="1"/>
</dbReference>
<dbReference type="InterPro" id="IPR026893">
    <property type="entry name" value="Tyr/Ser_Pase_IphP-type"/>
</dbReference>
<evidence type="ECO:0000313" key="3">
    <source>
        <dbReference type="Proteomes" id="UP001601992"/>
    </source>
</evidence>
<name>A0ABW6S8P5_9NOCA</name>
<dbReference type="Proteomes" id="UP001601992">
    <property type="component" value="Unassembled WGS sequence"/>
</dbReference>
<protein>
    <submittedName>
        <fullName evidence="2">Tyrosine-protein phosphatase</fullName>
    </submittedName>
</protein>
<sequence length="238" mass="24976">MDAEAGSDPTTVVNARDLGRLPLAAGGETRCGVLLRSDAPYVGDSPPTGLTWPPSTVVDLRDSAEAGRLLVAWPDTVRWVGNPVFSGARMDRLIQANVVDLYADMVRGSASRLVGALNQFDNGGSTLVHCAAGKDRTGVVIAIALLLAGVETDAIIADYQRTGNAIAEIFARMQSRGRLPAGAAVTDPVFRTPREAVELVIDHVGGGSDGAWAWVEKNGGDVQRLARWVTLFTGDAAA</sequence>
<dbReference type="InterPro" id="IPR016130">
    <property type="entry name" value="Tyr_Pase_AS"/>
</dbReference>
<gene>
    <name evidence="2" type="ORF">ACFYXQ_33360</name>
</gene>
<feature type="domain" description="Tyrosine specific protein phosphatases" evidence="1">
    <location>
        <begin position="111"/>
        <end position="174"/>
    </location>
</feature>
<dbReference type="Gene3D" id="3.90.190.10">
    <property type="entry name" value="Protein tyrosine phosphatase superfamily"/>
    <property type="match status" value="1"/>
</dbReference>
<organism evidence="2 3">
    <name type="scientific">Nocardia jiangxiensis</name>
    <dbReference type="NCBI Taxonomy" id="282685"/>
    <lineage>
        <taxon>Bacteria</taxon>
        <taxon>Bacillati</taxon>
        <taxon>Actinomycetota</taxon>
        <taxon>Actinomycetes</taxon>
        <taxon>Mycobacteriales</taxon>
        <taxon>Nocardiaceae</taxon>
        <taxon>Nocardia</taxon>
    </lineage>
</organism>
<keyword evidence="3" id="KW-1185">Reference proteome</keyword>
<proteinExistence type="predicted"/>
<dbReference type="EMBL" id="JBIAQY010000014">
    <property type="protein sequence ID" value="MFF3572668.1"/>
    <property type="molecule type" value="Genomic_DNA"/>
</dbReference>
<dbReference type="PROSITE" id="PS50056">
    <property type="entry name" value="TYR_PHOSPHATASE_2"/>
    <property type="match status" value="1"/>
</dbReference>
<dbReference type="InterPro" id="IPR000387">
    <property type="entry name" value="Tyr_Pase_dom"/>
</dbReference>
<dbReference type="InterPro" id="IPR029021">
    <property type="entry name" value="Prot-tyrosine_phosphatase-like"/>
</dbReference>
<evidence type="ECO:0000259" key="1">
    <source>
        <dbReference type="PROSITE" id="PS50056"/>
    </source>
</evidence>
<dbReference type="Pfam" id="PF13350">
    <property type="entry name" value="Y_phosphatase3"/>
    <property type="match status" value="1"/>
</dbReference>
<reference evidence="2 3" key="1">
    <citation type="submission" date="2024-10" db="EMBL/GenBank/DDBJ databases">
        <title>The Natural Products Discovery Center: Release of the First 8490 Sequenced Strains for Exploring Actinobacteria Biosynthetic Diversity.</title>
        <authorList>
            <person name="Kalkreuter E."/>
            <person name="Kautsar S.A."/>
            <person name="Yang D."/>
            <person name="Bader C.D."/>
            <person name="Teijaro C.N."/>
            <person name="Fluegel L."/>
            <person name="Davis C.M."/>
            <person name="Simpson J.R."/>
            <person name="Lauterbach L."/>
            <person name="Steele A.D."/>
            <person name="Gui C."/>
            <person name="Meng S."/>
            <person name="Li G."/>
            <person name="Viehrig K."/>
            <person name="Ye F."/>
            <person name="Su P."/>
            <person name="Kiefer A.F."/>
            <person name="Nichols A."/>
            <person name="Cepeda A.J."/>
            <person name="Yan W."/>
            <person name="Fan B."/>
            <person name="Jiang Y."/>
            <person name="Adhikari A."/>
            <person name="Zheng C.-J."/>
            <person name="Schuster L."/>
            <person name="Cowan T.M."/>
            <person name="Smanski M.J."/>
            <person name="Chevrette M.G."/>
            <person name="De Carvalho L.P.S."/>
            <person name="Shen B."/>
        </authorList>
    </citation>
    <scope>NUCLEOTIDE SEQUENCE [LARGE SCALE GENOMIC DNA]</scope>
    <source>
        <strain evidence="2 3">NPDC002593</strain>
    </source>
</reference>
<accession>A0ABW6S8P5</accession>
<evidence type="ECO:0000313" key="2">
    <source>
        <dbReference type="EMBL" id="MFF3572668.1"/>
    </source>
</evidence>
<dbReference type="SUPFAM" id="SSF52799">
    <property type="entry name" value="(Phosphotyrosine protein) phosphatases II"/>
    <property type="match status" value="1"/>
</dbReference>